<dbReference type="PANTHER" id="PTHR11749">
    <property type="entry name" value="RIBULOSE-5-PHOSPHATE-3-EPIMERASE"/>
    <property type="match status" value="1"/>
</dbReference>
<dbReference type="SUPFAM" id="SSF51366">
    <property type="entry name" value="Ribulose-phoshate binding barrel"/>
    <property type="match status" value="1"/>
</dbReference>
<dbReference type="AlphaFoldDB" id="A0A0G0VPQ4"/>
<gene>
    <name evidence="3" type="ORF">UU56_C0025G0022</name>
</gene>
<dbReference type="GO" id="GO:0046872">
    <property type="term" value="F:metal ion binding"/>
    <property type="evidence" value="ECO:0007669"/>
    <property type="project" value="UniProtKB-KW"/>
</dbReference>
<evidence type="ECO:0000313" key="3">
    <source>
        <dbReference type="EMBL" id="KKS02950.1"/>
    </source>
</evidence>
<name>A0A0G0VPQ4_9BACT</name>
<reference evidence="3 4" key="1">
    <citation type="journal article" date="2015" name="Nature">
        <title>rRNA introns, odd ribosomes, and small enigmatic genomes across a large radiation of phyla.</title>
        <authorList>
            <person name="Brown C.T."/>
            <person name="Hug L.A."/>
            <person name="Thomas B.C."/>
            <person name="Sharon I."/>
            <person name="Castelle C.J."/>
            <person name="Singh A."/>
            <person name="Wilkins M.J."/>
            <person name="Williams K.H."/>
            <person name="Banfield J.F."/>
        </authorList>
    </citation>
    <scope>NUCLEOTIDE SEQUENCE [LARGE SCALE GENOMIC DNA]</scope>
</reference>
<dbReference type="InterPro" id="IPR000056">
    <property type="entry name" value="Ribul_P_3_epim-like"/>
</dbReference>
<dbReference type="InterPro" id="IPR013785">
    <property type="entry name" value="Aldolase_TIM"/>
</dbReference>
<evidence type="ECO:0000256" key="2">
    <source>
        <dbReference type="ARBA" id="ARBA00023235"/>
    </source>
</evidence>
<dbReference type="Pfam" id="PF00834">
    <property type="entry name" value="Ribul_P_3_epim"/>
    <property type="match status" value="1"/>
</dbReference>
<sequence length="216" mass="24113">MAKIIPGILTADEKDYHKRLQMAEHVSDLIQIDVVDGEFSANTTVGTDIIKKYPTSSQLEIQLMVIYPLNYIDELARLDCVSRIIFPFEIEGNINENIYRIKNFGKQVGISLNPETPVSVALRFFDDIDILLLMTGKPGYSGQKLGQNTYERIKQAKKLAPDLPIEIDIGVNFENAAKLASYGADFLVASSALYNAPDFYLAYEKLAKLANLTVDT</sequence>
<dbReference type="Gene3D" id="3.20.20.70">
    <property type="entry name" value="Aldolase class I"/>
    <property type="match status" value="1"/>
</dbReference>
<protein>
    <submittedName>
        <fullName evidence="3">Ribulose-phosphate 3-epimerase</fullName>
    </submittedName>
</protein>
<dbReference type="GO" id="GO:0016857">
    <property type="term" value="F:racemase and epimerase activity, acting on carbohydrates and derivatives"/>
    <property type="evidence" value="ECO:0007669"/>
    <property type="project" value="InterPro"/>
</dbReference>
<comment type="caution">
    <text evidence="3">The sequence shown here is derived from an EMBL/GenBank/DDBJ whole genome shotgun (WGS) entry which is preliminary data.</text>
</comment>
<organism evidence="3 4">
    <name type="scientific">Candidatus Curtissbacteria bacterium GW2011_GWA2_41_24</name>
    <dbReference type="NCBI Taxonomy" id="1618411"/>
    <lineage>
        <taxon>Bacteria</taxon>
        <taxon>Candidatus Curtissiibacteriota</taxon>
    </lineage>
</organism>
<dbReference type="InterPro" id="IPR011060">
    <property type="entry name" value="RibuloseP-bd_barrel"/>
</dbReference>
<evidence type="ECO:0000313" key="4">
    <source>
        <dbReference type="Proteomes" id="UP000034493"/>
    </source>
</evidence>
<dbReference type="GO" id="GO:0005975">
    <property type="term" value="P:carbohydrate metabolic process"/>
    <property type="evidence" value="ECO:0007669"/>
    <property type="project" value="InterPro"/>
</dbReference>
<proteinExistence type="predicted"/>
<dbReference type="EMBL" id="LCBC01000025">
    <property type="protein sequence ID" value="KKS02950.1"/>
    <property type="molecule type" value="Genomic_DNA"/>
</dbReference>
<keyword evidence="1" id="KW-0479">Metal-binding</keyword>
<evidence type="ECO:0000256" key="1">
    <source>
        <dbReference type="ARBA" id="ARBA00022723"/>
    </source>
</evidence>
<dbReference type="Proteomes" id="UP000034493">
    <property type="component" value="Unassembled WGS sequence"/>
</dbReference>
<accession>A0A0G0VPQ4</accession>
<keyword evidence="2" id="KW-0413">Isomerase</keyword>